<feature type="transmembrane region" description="Helical" evidence="2">
    <location>
        <begin position="12"/>
        <end position="32"/>
    </location>
</feature>
<evidence type="ECO:0000256" key="2">
    <source>
        <dbReference type="SAM" id="Phobius"/>
    </source>
</evidence>
<feature type="transmembrane region" description="Helical" evidence="2">
    <location>
        <begin position="138"/>
        <end position="158"/>
    </location>
</feature>
<keyword evidence="2" id="KW-1133">Transmembrane helix</keyword>
<protein>
    <recommendedName>
        <fullName evidence="3">VTT domain-containing protein</fullName>
    </recommendedName>
</protein>
<feature type="domain" description="VTT" evidence="3">
    <location>
        <begin position="31"/>
        <end position="156"/>
    </location>
</feature>
<dbReference type="Proteomes" id="UP000730618">
    <property type="component" value="Unassembled WGS sequence"/>
</dbReference>
<dbReference type="Pfam" id="PF09335">
    <property type="entry name" value="VTT_dom"/>
    <property type="match status" value="1"/>
</dbReference>
<dbReference type="PANTHER" id="PTHR42709:SF9">
    <property type="entry name" value="ALKALINE PHOSPHATASE LIKE PROTEIN"/>
    <property type="match status" value="1"/>
</dbReference>
<gene>
    <name evidence="4" type="ORF">PAECIP111802_04072</name>
</gene>
<comment type="similarity">
    <text evidence="1">Belongs to the DedA family.</text>
</comment>
<dbReference type="RefSeq" id="WP_218100359.1">
    <property type="nucleotide sequence ID" value="NZ_CAJVCE010000011.1"/>
</dbReference>
<comment type="caution">
    <text evidence="4">The sequence shown here is derived from an EMBL/GenBank/DDBJ whole genome shotgun (WGS) entry which is preliminary data.</text>
</comment>
<accession>A0ABN7TMX3</accession>
<sequence length="204" mass="22480">MINDMLLSMIGQYGYAALFFALWLGIVGMPIPDEGIVMTGGAIAASGLLKPVPAFLLTYLGVASGLSLGYVLGRFIGTPAMEKLKRKKNMVKYIHRCEQLVTKYGSFALVVSYFFPVVRHVMPYIVGVNKMRFRTYALYSYTTGFVWTLLFFIAGSLAGSHAAAVADVVYRYGLKLLWIPAAAIVIFIVVKRFSAVKAERKPAE</sequence>
<feature type="transmembrane region" description="Helical" evidence="2">
    <location>
        <begin position="170"/>
        <end position="190"/>
    </location>
</feature>
<organism evidence="4 5">
    <name type="scientific">Paenibacillus allorhizosphaerae</name>
    <dbReference type="NCBI Taxonomy" id="2849866"/>
    <lineage>
        <taxon>Bacteria</taxon>
        <taxon>Bacillati</taxon>
        <taxon>Bacillota</taxon>
        <taxon>Bacilli</taxon>
        <taxon>Bacillales</taxon>
        <taxon>Paenibacillaceae</taxon>
        <taxon>Paenibacillus</taxon>
    </lineage>
</organism>
<evidence type="ECO:0000313" key="4">
    <source>
        <dbReference type="EMBL" id="CAG7647822.1"/>
    </source>
</evidence>
<feature type="transmembrane region" description="Helical" evidence="2">
    <location>
        <begin position="52"/>
        <end position="77"/>
    </location>
</feature>
<evidence type="ECO:0000256" key="1">
    <source>
        <dbReference type="ARBA" id="ARBA00010792"/>
    </source>
</evidence>
<evidence type="ECO:0000313" key="5">
    <source>
        <dbReference type="Proteomes" id="UP000730618"/>
    </source>
</evidence>
<dbReference type="InterPro" id="IPR051311">
    <property type="entry name" value="DedA_domain"/>
</dbReference>
<keyword evidence="2" id="KW-0472">Membrane</keyword>
<evidence type="ECO:0000259" key="3">
    <source>
        <dbReference type="Pfam" id="PF09335"/>
    </source>
</evidence>
<proteinExistence type="inferred from homology"/>
<keyword evidence="5" id="KW-1185">Reference proteome</keyword>
<reference evidence="4 5" key="1">
    <citation type="submission" date="2021-06" db="EMBL/GenBank/DDBJ databases">
        <authorList>
            <person name="Criscuolo A."/>
        </authorList>
    </citation>
    <scope>NUCLEOTIDE SEQUENCE [LARGE SCALE GENOMIC DNA]</scope>
    <source>
        <strain evidence="5">CIP 111802</strain>
    </source>
</reference>
<dbReference type="EMBL" id="CAJVCE010000011">
    <property type="protein sequence ID" value="CAG7647822.1"/>
    <property type="molecule type" value="Genomic_DNA"/>
</dbReference>
<dbReference type="InterPro" id="IPR032816">
    <property type="entry name" value="VTT_dom"/>
</dbReference>
<dbReference type="PANTHER" id="PTHR42709">
    <property type="entry name" value="ALKALINE PHOSPHATASE LIKE PROTEIN"/>
    <property type="match status" value="1"/>
</dbReference>
<name>A0ABN7TMX3_9BACL</name>
<keyword evidence="2" id="KW-0812">Transmembrane</keyword>